<dbReference type="Gene3D" id="3.40.50.2300">
    <property type="match status" value="1"/>
</dbReference>
<dbReference type="PIRSF" id="PIRSF036382">
    <property type="entry name" value="RR_antiterm"/>
    <property type="match status" value="1"/>
</dbReference>
<dbReference type="GO" id="GO:0000160">
    <property type="term" value="P:phosphorelay signal transduction system"/>
    <property type="evidence" value="ECO:0007669"/>
    <property type="project" value="InterPro"/>
</dbReference>
<dbReference type="PANTHER" id="PTHR43367">
    <property type="match status" value="1"/>
</dbReference>
<evidence type="ECO:0000259" key="2">
    <source>
        <dbReference type="PROSITE" id="PS50110"/>
    </source>
</evidence>
<dbReference type="InterPro" id="IPR005561">
    <property type="entry name" value="ANTAR"/>
</dbReference>
<sequence>MVIKFGSWLAKVKLRKFIIMAWKDSLQYTSSLKQQKNVIPELRILLIDENRQRAESLTSALNNSRYKINHLANPDMSLLKQVDEIQPDIIVIDIESPSRDILESLSTISHYNPKPIVMFSGEKDTDTINQYIESGVSAYVVGDLQADRVKPILDAAVARFREFQKLKVELSDTKQQLASRNLIDQAKRLLMKKRNLSEDDAFKAMRKTAMDTGQKLDDVAKTLISFLNTI</sequence>
<keyword evidence="1" id="KW-0597">Phosphoprotein</keyword>
<name>K7A5S8_9ALTE</name>
<organism evidence="4 5">
    <name type="scientific">Paraglaciecola psychrophila 170</name>
    <dbReference type="NCBI Taxonomy" id="1129794"/>
    <lineage>
        <taxon>Bacteria</taxon>
        <taxon>Pseudomonadati</taxon>
        <taxon>Pseudomonadota</taxon>
        <taxon>Gammaproteobacteria</taxon>
        <taxon>Alteromonadales</taxon>
        <taxon>Alteromonadaceae</taxon>
        <taxon>Paraglaciecola</taxon>
    </lineage>
</organism>
<dbReference type="GO" id="GO:0003723">
    <property type="term" value="F:RNA binding"/>
    <property type="evidence" value="ECO:0007669"/>
    <property type="project" value="InterPro"/>
</dbReference>
<dbReference type="Pfam" id="PF03861">
    <property type="entry name" value="ANTAR"/>
    <property type="match status" value="1"/>
</dbReference>
<dbReference type="Proteomes" id="UP000011864">
    <property type="component" value="Chromosome"/>
</dbReference>
<dbReference type="KEGG" id="gps:C427_2721"/>
<dbReference type="InterPro" id="IPR011006">
    <property type="entry name" value="CheY-like_superfamily"/>
</dbReference>
<dbReference type="HOGENOM" id="CLU_000445_65_1_6"/>
<proteinExistence type="predicted"/>
<gene>
    <name evidence="4" type="ORF">C427_2721</name>
</gene>
<dbReference type="OrthoDB" id="9782798at2"/>
<dbReference type="PANTHER" id="PTHR43367:SF1">
    <property type="entry name" value="TWO-COMPONENT RESPONSE REGULATOR-LIKE APRR6-RELATED"/>
    <property type="match status" value="1"/>
</dbReference>
<dbReference type="CDD" id="cd00156">
    <property type="entry name" value="REC"/>
    <property type="match status" value="1"/>
</dbReference>
<dbReference type="Pfam" id="PF00072">
    <property type="entry name" value="Response_reg"/>
    <property type="match status" value="1"/>
</dbReference>
<reference evidence="4 5" key="1">
    <citation type="journal article" date="2013" name="Genome Announc.">
        <title>Complete Genome Sequence of Glaciecola psychrophila Strain 170T.</title>
        <authorList>
            <person name="Yin J."/>
            <person name="Chen J."/>
            <person name="Liu G."/>
            <person name="Yu Y."/>
            <person name="Song L."/>
            <person name="Wang X."/>
            <person name="Qu X."/>
        </authorList>
    </citation>
    <scope>NUCLEOTIDE SEQUENCE [LARGE SCALE GENOMIC DNA]</scope>
    <source>
        <strain evidence="4 5">170</strain>
    </source>
</reference>
<dbReference type="PROSITE" id="PS50921">
    <property type="entry name" value="ANTAR"/>
    <property type="match status" value="1"/>
</dbReference>
<evidence type="ECO:0000313" key="4">
    <source>
        <dbReference type="EMBL" id="AGH44830.1"/>
    </source>
</evidence>
<protein>
    <submittedName>
        <fullName evidence="4">Response regulator receiver and ANTAR domain-containing protein</fullName>
    </submittedName>
</protein>
<feature type="modified residue" description="4-aspartylphosphate" evidence="1">
    <location>
        <position position="93"/>
    </location>
</feature>
<dbReference type="EMBL" id="CP003837">
    <property type="protein sequence ID" value="AGH44830.1"/>
    <property type="molecule type" value="Genomic_DNA"/>
</dbReference>
<dbReference type="STRING" id="1129794.C427_2721"/>
<dbReference type="SMART" id="SM00448">
    <property type="entry name" value="REC"/>
    <property type="match status" value="1"/>
</dbReference>
<dbReference type="PROSITE" id="PS50110">
    <property type="entry name" value="RESPONSE_REGULATORY"/>
    <property type="match status" value="1"/>
</dbReference>
<dbReference type="PATRIC" id="fig|1129794.4.peg.2705"/>
<dbReference type="SUPFAM" id="SSF52172">
    <property type="entry name" value="CheY-like"/>
    <property type="match status" value="1"/>
</dbReference>
<dbReference type="eggNOG" id="COG3707">
    <property type="taxonomic scope" value="Bacteria"/>
</dbReference>
<dbReference type="SMART" id="SM01012">
    <property type="entry name" value="ANTAR"/>
    <property type="match status" value="1"/>
</dbReference>
<dbReference type="InterPro" id="IPR036388">
    <property type="entry name" value="WH-like_DNA-bd_sf"/>
</dbReference>
<evidence type="ECO:0000313" key="5">
    <source>
        <dbReference type="Proteomes" id="UP000011864"/>
    </source>
</evidence>
<dbReference type="InterPro" id="IPR008327">
    <property type="entry name" value="Sig_transdc_resp-reg_antiterm"/>
</dbReference>
<evidence type="ECO:0000256" key="1">
    <source>
        <dbReference type="PROSITE-ProRule" id="PRU00169"/>
    </source>
</evidence>
<dbReference type="InterPro" id="IPR001789">
    <property type="entry name" value="Sig_transdc_resp-reg_receiver"/>
</dbReference>
<accession>K7A5S8</accession>
<dbReference type="Gene3D" id="1.10.10.10">
    <property type="entry name" value="Winged helix-like DNA-binding domain superfamily/Winged helix DNA-binding domain"/>
    <property type="match status" value="1"/>
</dbReference>
<dbReference type="AlphaFoldDB" id="K7A5S8"/>
<keyword evidence="5" id="KW-1185">Reference proteome</keyword>
<evidence type="ECO:0000259" key="3">
    <source>
        <dbReference type="PROSITE" id="PS50921"/>
    </source>
</evidence>
<feature type="domain" description="ANTAR" evidence="3">
    <location>
        <begin position="163"/>
        <end position="224"/>
    </location>
</feature>
<feature type="domain" description="Response regulatory" evidence="2">
    <location>
        <begin position="43"/>
        <end position="157"/>
    </location>
</feature>